<dbReference type="EMBL" id="CAMAPF010001022">
    <property type="protein sequence ID" value="CAH9139987.1"/>
    <property type="molecule type" value="Genomic_DNA"/>
</dbReference>
<dbReference type="Proteomes" id="UP001152523">
    <property type="component" value="Unassembled WGS sequence"/>
</dbReference>
<evidence type="ECO:0000259" key="2">
    <source>
        <dbReference type="Pfam" id="PF22936"/>
    </source>
</evidence>
<dbReference type="AlphaFoldDB" id="A0AAV0FWG9"/>
<keyword evidence="4" id="KW-1185">Reference proteome</keyword>
<evidence type="ECO:0000313" key="3">
    <source>
        <dbReference type="EMBL" id="CAH9139987.1"/>
    </source>
</evidence>
<reference evidence="3" key="1">
    <citation type="submission" date="2022-07" db="EMBL/GenBank/DDBJ databases">
        <authorList>
            <person name="Macas J."/>
            <person name="Novak P."/>
            <person name="Neumann P."/>
        </authorList>
    </citation>
    <scope>NUCLEOTIDE SEQUENCE</scope>
</reference>
<gene>
    <name evidence="3" type="ORF">CEPIT_LOCUS38002</name>
</gene>
<dbReference type="PANTHER" id="PTHR47481:SF30">
    <property type="entry name" value="CCHC-TYPE DOMAIN-CONTAINING PROTEIN"/>
    <property type="match status" value="1"/>
</dbReference>
<dbReference type="Pfam" id="PF14223">
    <property type="entry name" value="Retrotran_gag_2"/>
    <property type="match status" value="1"/>
</dbReference>
<feature type="non-terminal residue" evidence="3">
    <location>
        <position position="506"/>
    </location>
</feature>
<name>A0AAV0FWG9_9ASTE</name>
<accession>A0AAV0FWG9</accession>
<evidence type="ECO:0000313" key="4">
    <source>
        <dbReference type="Proteomes" id="UP001152523"/>
    </source>
</evidence>
<protein>
    <recommendedName>
        <fullName evidence="2">Retrovirus-related Pol polyprotein from transposon TNT 1-94-like beta-barrel domain-containing protein</fullName>
    </recommendedName>
</protein>
<sequence length="506" mass="56145">MTNSTESSSHSSSSQSSSLQSFPVIFNHPLPIKLDSNNFLLWRHHVQSVIKAHKLLKFIGKPQIPDRFVVGDNGERIVNEAYNVWEQQDQMLFPWLLASLSDSLHARVIHCKQSHQLWNEIQDFFRSNVIARTRQLKSELYNTGKGDRSISDYLLRIQTIIDNLILVGESVTTKDHIDVILEGLPEEYESFVSSVSSRSILDPISVSDLEALLLAKELRLKKLRDSSQQALFSANVARLEQSAQNNGNETHNSSENASVQVSQFDDSGGSSSYRGRGRGNFIGGRGGCSGGRNPITCQVCGKNGHHALICYNRFNPTYTAQNPTPTNPIPSNPISFTQWYLSISNQHQYNPYSKQYHQPQLNYMPIPHQYTPHNHSNPFNNPVTSRYSSNPSAPSNFNWVPSSSSTLNLTPNSNLSNAPTAAWACANSSVLGLAPNSQNWFPDSGATHHVTSDPLNLQHSEPIATTDKLFMGNGQGLEIKSIGFSSFSSPYQSSLSLSLKNILHVP</sequence>
<feature type="domain" description="Retrovirus-related Pol polyprotein from transposon TNT 1-94-like beta-barrel" evidence="2">
    <location>
        <begin position="440"/>
        <end position="506"/>
    </location>
</feature>
<comment type="caution">
    <text evidence="3">The sequence shown here is derived from an EMBL/GenBank/DDBJ whole genome shotgun (WGS) entry which is preliminary data.</text>
</comment>
<dbReference type="Pfam" id="PF22936">
    <property type="entry name" value="Pol_BBD"/>
    <property type="match status" value="1"/>
</dbReference>
<feature type="compositionally biased region" description="Polar residues" evidence="1">
    <location>
        <begin position="242"/>
        <end position="265"/>
    </location>
</feature>
<organism evidence="3 4">
    <name type="scientific">Cuscuta epithymum</name>
    <dbReference type="NCBI Taxonomy" id="186058"/>
    <lineage>
        <taxon>Eukaryota</taxon>
        <taxon>Viridiplantae</taxon>
        <taxon>Streptophyta</taxon>
        <taxon>Embryophyta</taxon>
        <taxon>Tracheophyta</taxon>
        <taxon>Spermatophyta</taxon>
        <taxon>Magnoliopsida</taxon>
        <taxon>eudicotyledons</taxon>
        <taxon>Gunneridae</taxon>
        <taxon>Pentapetalae</taxon>
        <taxon>asterids</taxon>
        <taxon>lamiids</taxon>
        <taxon>Solanales</taxon>
        <taxon>Convolvulaceae</taxon>
        <taxon>Cuscuteae</taxon>
        <taxon>Cuscuta</taxon>
        <taxon>Cuscuta subgen. Cuscuta</taxon>
    </lineage>
</organism>
<dbReference type="InterPro" id="IPR054722">
    <property type="entry name" value="PolX-like_BBD"/>
</dbReference>
<dbReference type="PANTHER" id="PTHR47481">
    <property type="match status" value="1"/>
</dbReference>
<feature type="region of interest" description="Disordered" evidence="1">
    <location>
        <begin position="242"/>
        <end position="278"/>
    </location>
</feature>
<proteinExistence type="predicted"/>
<evidence type="ECO:0000256" key="1">
    <source>
        <dbReference type="SAM" id="MobiDB-lite"/>
    </source>
</evidence>